<accession>A0A1H2WX47</accession>
<reference evidence="3 4" key="1">
    <citation type="submission" date="2016-10" db="EMBL/GenBank/DDBJ databases">
        <authorList>
            <person name="Varghese N."/>
            <person name="Submissions S."/>
        </authorList>
    </citation>
    <scope>NUCLEOTIDE SEQUENCE [LARGE SCALE GENOMIC DNA]</scope>
    <source>
        <strain evidence="3 4">DSM 11449</strain>
    </source>
</reference>
<evidence type="ECO:0000313" key="4">
    <source>
        <dbReference type="Proteomes" id="UP000182771"/>
    </source>
</evidence>
<keyword evidence="4" id="KW-1185">Reference proteome</keyword>
<protein>
    <recommendedName>
        <fullName evidence="2">Protein-glutamine gamma-glutamyltransferase-like C-terminal domain-containing protein</fullName>
    </recommendedName>
</protein>
<organism evidence="3 4">
    <name type="scientific">Capnocytophaga granulosa</name>
    <dbReference type="NCBI Taxonomy" id="45242"/>
    <lineage>
        <taxon>Bacteria</taxon>
        <taxon>Pseudomonadati</taxon>
        <taxon>Bacteroidota</taxon>
        <taxon>Flavobacteriia</taxon>
        <taxon>Flavobacteriales</taxon>
        <taxon>Flavobacteriaceae</taxon>
        <taxon>Capnocytophaga</taxon>
    </lineage>
</organism>
<feature type="domain" description="Protein-glutamine gamma-glutamyltransferase-like C-terminal" evidence="2">
    <location>
        <begin position="187"/>
        <end position="253"/>
    </location>
</feature>
<keyword evidence="1" id="KW-0472">Membrane</keyword>
<gene>
    <name evidence="3" type="ORF">SAMN05444420_104221</name>
</gene>
<keyword evidence="1" id="KW-0812">Transmembrane</keyword>
<dbReference type="Pfam" id="PF13559">
    <property type="entry name" value="DUF4129"/>
    <property type="match status" value="1"/>
</dbReference>
<dbReference type="InterPro" id="IPR025403">
    <property type="entry name" value="TgpA-like_C"/>
</dbReference>
<keyword evidence="1" id="KW-1133">Transmembrane helix</keyword>
<dbReference type="EMBL" id="FNND01000004">
    <property type="protein sequence ID" value="SDW84559.1"/>
    <property type="molecule type" value="Genomic_DNA"/>
</dbReference>
<evidence type="ECO:0000259" key="2">
    <source>
        <dbReference type="Pfam" id="PF13559"/>
    </source>
</evidence>
<evidence type="ECO:0000313" key="3">
    <source>
        <dbReference type="EMBL" id="SDW84559.1"/>
    </source>
</evidence>
<name>A0A1H2WX47_9FLAO</name>
<dbReference type="GeneID" id="85017258"/>
<dbReference type="RefSeq" id="WP_016420833.1">
    <property type="nucleotide sequence ID" value="NZ_CAJPRD010000031.1"/>
</dbReference>
<comment type="caution">
    <text evidence="3">The sequence shown here is derived from an EMBL/GenBank/DDBJ whole genome shotgun (WGS) entry which is preliminary data.</text>
</comment>
<dbReference type="OrthoDB" id="5491447at2"/>
<proteinExistence type="predicted"/>
<evidence type="ECO:0000256" key="1">
    <source>
        <dbReference type="SAM" id="Phobius"/>
    </source>
</evidence>
<dbReference type="AlphaFoldDB" id="A0A1H2WX47"/>
<dbReference type="Proteomes" id="UP000182771">
    <property type="component" value="Unassembled WGS sequence"/>
</dbReference>
<feature type="transmembrane region" description="Helical" evidence="1">
    <location>
        <begin position="113"/>
        <end position="134"/>
    </location>
</feature>
<sequence>MLKKNRRKIQLYGLLLYFLCIGVPLYAQTEAPATHGKDSLTYQIPVRQTPPDALRSFEGVPEQYNTADFDYSDTSGQNDAFLSGFWDVLVRIIYKILEFIYGKNLQGNGAQHMLQLLGFVLVLVVIFFVVRWALGRKGRWLTDRSKEKLSDIPMDAIEKHLHQADFPTLIQKAEQQNDTRQSIRLYYLWLLKVLSDKGQIAWEERKTNSDYEREIKDPTQKARFVYLSKVYNYIWYGEFSISDVQYQEAKADYQGYINTQKKK</sequence>